<dbReference type="EMBL" id="SEOQ01000339">
    <property type="protein sequence ID" value="TFY65367.1"/>
    <property type="molecule type" value="Genomic_DNA"/>
</dbReference>
<protein>
    <submittedName>
        <fullName evidence="1">Uncharacterized protein</fullName>
    </submittedName>
</protein>
<evidence type="ECO:0000313" key="2">
    <source>
        <dbReference type="Proteomes" id="UP000298327"/>
    </source>
</evidence>
<dbReference type="AlphaFoldDB" id="A0A4Y9YUG0"/>
<accession>A0A4Y9YUG0</accession>
<sequence>MRREEGPRRARILFHERVKRADPTSPHWDCLHIRAATVLTASTASTESTTSALACIHLAPCLVLSLDLEALVLAQAAAQLNLRSVDYFYYGSRILPYVPAMI</sequence>
<dbReference type="Proteomes" id="UP000298327">
    <property type="component" value="Unassembled WGS sequence"/>
</dbReference>
<proteinExistence type="predicted"/>
<reference evidence="1 2" key="1">
    <citation type="submission" date="2019-02" db="EMBL/GenBank/DDBJ databases">
        <title>Genome sequencing of the rare red list fungi Dentipellis fragilis.</title>
        <authorList>
            <person name="Buettner E."/>
            <person name="Kellner H."/>
        </authorList>
    </citation>
    <scope>NUCLEOTIDE SEQUENCE [LARGE SCALE GENOMIC DNA]</scope>
    <source>
        <strain evidence="1 2">DSM 105465</strain>
    </source>
</reference>
<gene>
    <name evidence="1" type="ORF">EVG20_g5626</name>
</gene>
<evidence type="ECO:0000313" key="1">
    <source>
        <dbReference type="EMBL" id="TFY65367.1"/>
    </source>
</evidence>
<name>A0A4Y9YUG0_9AGAM</name>
<keyword evidence="2" id="KW-1185">Reference proteome</keyword>
<organism evidence="1 2">
    <name type="scientific">Dentipellis fragilis</name>
    <dbReference type="NCBI Taxonomy" id="205917"/>
    <lineage>
        <taxon>Eukaryota</taxon>
        <taxon>Fungi</taxon>
        <taxon>Dikarya</taxon>
        <taxon>Basidiomycota</taxon>
        <taxon>Agaricomycotina</taxon>
        <taxon>Agaricomycetes</taxon>
        <taxon>Russulales</taxon>
        <taxon>Hericiaceae</taxon>
        <taxon>Dentipellis</taxon>
    </lineage>
</organism>
<comment type="caution">
    <text evidence="1">The sequence shown here is derived from an EMBL/GenBank/DDBJ whole genome shotgun (WGS) entry which is preliminary data.</text>
</comment>